<dbReference type="FunFam" id="1.10.8.60:FF:000002">
    <property type="entry name" value="ATP-dependent Clp protease ATP-binding subunit ClpX"/>
    <property type="match status" value="1"/>
</dbReference>
<dbReference type="InterPro" id="IPR003959">
    <property type="entry name" value="ATPase_AAA_core"/>
</dbReference>
<evidence type="ECO:0000256" key="5">
    <source>
        <dbReference type="ARBA" id="ARBA00023186"/>
    </source>
</evidence>
<evidence type="ECO:0000256" key="3">
    <source>
        <dbReference type="ARBA" id="ARBA00022833"/>
    </source>
</evidence>
<accession>A0A9E7ARH1</accession>
<dbReference type="InterPro" id="IPR019489">
    <property type="entry name" value="Clp_ATPase_C"/>
</dbReference>
<dbReference type="InterPro" id="IPR059188">
    <property type="entry name" value="Znf_CLPX-like"/>
</dbReference>
<gene>
    <name evidence="6 9" type="primary">clpX</name>
    <name evidence="9" type="ORF">M3I41_03455</name>
</gene>
<keyword evidence="9" id="KW-0645">Protease</keyword>
<evidence type="ECO:0000256" key="6">
    <source>
        <dbReference type="HAMAP-Rule" id="MF_00175"/>
    </source>
</evidence>
<dbReference type="PANTHER" id="PTHR48102">
    <property type="entry name" value="ATP-DEPENDENT CLP PROTEASE ATP-BINDING SUBUNIT CLPX-LIKE, MITOCHONDRIAL-RELATED"/>
    <property type="match status" value="1"/>
</dbReference>
<dbReference type="GO" id="GO:0140662">
    <property type="term" value="F:ATP-dependent protein folding chaperone"/>
    <property type="evidence" value="ECO:0007669"/>
    <property type="project" value="InterPro"/>
</dbReference>
<dbReference type="GO" id="GO:0008233">
    <property type="term" value="F:peptidase activity"/>
    <property type="evidence" value="ECO:0007669"/>
    <property type="project" value="UniProtKB-KW"/>
</dbReference>
<dbReference type="InterPro" id="IPR003593">
    <property type="entry name" value="AAA+_ATPase"/>
</dbReference>
<dbReference type="Pfam" id="PF10431">
    <property type="entry name" value="ClpB_D2-small"/>
    <property type="match status" value="1"/>
</dbReference>
<keyword evidence="3 6" id="KW-0862">Zinc</keyword>
<dbReference type="GO" id="GO:0005524">
    <property type="term" value="F:ATP binding"/>
    <property type="evidence" value="ECO:0007669"/>
    <property type="project" value="UniProtKB-UniRule"/>
</dbReference>
<evidence type="ECO:0000259" key="8">
    <source>
        <dbReference type="PROSITE" id="PS51902"/>
    </source>
</evidence>
<dbReference type="PANTHER" id="PTHR48102:SF7">
    <property type="entry name" value="ATP-DEPENDENT CLP PROTEASE ATP-BINDING SUBUNIT CLPX-LIKE, MITOCHONDRIAL"/>
    <property type="match status" value="1"/>
</dbReference>
<reference evidence="9" key="1">
    <citation type="submission" date="2022-05" db="EMBL/GenBank/DDBJ databases">
        <title>Using nanopore sequencing to obtain complete genomes from saliva samples.</title>
        <authorList>
            <person name="Baker J.L."/>
        </authorList>
    </citation>
    <scope>NUCLEOTIDE SEQUENCE</scope>
    <source>
        <strain evidence="9">JCVI-JB-Ag32</strain>
    </source>
</reference>
<feature type="domain" description="ClpX-type ZB" evidence="8">
    <location>
        <begin position="1"/>
        <end position="53"/>
    </location>
</feature>
<dbReference type="SMART" id="SM00994">
    <property type="entry name" value="zf-C4_ClpX"/>
    <property type="match status" value="1"/>
</dbReference>
<sequence>MARAESVDLLKCSFCGKSQKQVKKLIAGPGVYICDECIELCVEIIEEEINADASEFSFELPKPKEIYDFLCQHVIGQDAAKRALSVAVYNHYKRVKVRETSLTEQEAVQLNKSNILLLGPTGTGKTHLARTLAKLLDVPFALVDATALTEAGYVGEDVENILLKLIQAADGDIKRAEHGIIYIDEIDKIGRKNENPSITRDVSGEGVQQALLKIIEGTVASVPPSGGRKHPHQEFMEIDTSNILFIAAGSFAGIEDILRARQRKETGAQVVGFGSSLVGSERDDAAFDMRVRPEDLRKFGLIPEFIGRLPVIATVQALGQEDLVRVMTEPKNSLISQYKYLLSLDGVELEISDDAVAEIAKLALERETGARGLSAIVEEVLGDVMFEVPSHPEIGRVHINADVVRGLAKPTYDAGSGALTSTLKSPKKARSKSA</sequence>
<keyword evidence="4 6" id="KW-0067">ATP-binding</keyword>
<feature type="binding site" evidence="6 7">
    <location>
        <position position="12"/>
    </location>
    <ligand>
        <name>Zn(2+)</name>
        <dbReference type="ChEBI" id="CHEBI:29105"/>
    </ligand>
</feature>
<evidence type="ECO:0000313" key="9">
    <source>
        <dbReference type="EMBL" id="UQF80337.1"/>
    </source>
</evidence>
<dbReference type="GO" id="GO:0046983">
    <property type="term" value="F:protein dimerization activity"/>
    <property type="evidence" value="ECO:0007669"/>
    <property type="project" value="UniProtKB-UniRule"/>
</dbReference>
<evidence type="ECO:0000313" key="10">
    <source>
        <dbReference type="Proteomes" id="UP000830236"/>
    </source>
</evidence>
<dbReference type="SMART" id="SM00382">
    <property type="entry name" value="AAA"/>
    <property type="match status" value="1"/>
</dbReference>
<keyword evidence="5 6" id="KW-0143">Chaperone</keyword>
<dbReference type="GO" id="GO:0008270">
    <property type="term" value="F:zinc ion binding"/>
    <property type="evidence" value="ECO:0007669"/>
    <property type="project" value="UniProtKB-UniRule"/>
</dbReference>
<dbReference type="GO" id="GO:0016887">
    <property type="term" value="F:ATP hydrolysis activity"/>
    <property type="evidence" value="ECO:0007669"/>
    <property type="project" value="InterPro"/>
</dbReference>
<dbReference type="InterPro" id="IPR038366">
    <property type="entry name" value="Znf_CppX_C4_sf"/>
</dbReference>
<comment type="caution">
    <text evidence="6">Lacks conserved residue(s) required for the propagation of feature annotation.</text>
</comment>
<dbReference type="Gene3D" id="1.10.8.60">
    <property type="match status" value="1"/>
</dbReference>
<dbReference type="KEGG" id="agh:M3I41_03455"/>
<dbReference type="PROSITE" id="PS51902">
    <property type="entry name" value="CLPX_ZB"/>
    <property type="match status" value="1"/>
</dbReference>
<keyword evidence="9" id="KW-0378">Hydrolase</keyword>
<dbReference type="SUPFAM" id="SSF52540">
    <property type="entry name" value="P-loop containing nucleoside triphosphate hydrolases"/>
    <property type="match status" value="1"/>
</dbReference>
<dbReference type="Gene3D" id="6.20.220.10">
    <property type="entry name" value="ClpX chaperone, C4-type zinc finger domain"/>
    <property type="match status" value="1"/>
</dbReference>
<dbReference type="GO" id="GO:0009376">
    <property type="term" value="C:HslUV protease complex"/>
    <property type="evidence" value="ECO:0007669"/>
    <property type="project" value="TreeGrafter"/>
</dbReference>
<dbReference type="GO" id="GO:0051082">
    <property type="term" value="F:unfolded protein binding"/>
    <property type="evidence" value="ECO:0007669"/>
    <property type="project" value="UniProtKB-UniRule"/>
</dbReference>
<dbReference type="Gene3D" id="3.40.50.300">
    <property type="entry name" value="P-loop containing nucleotide triphosphate hydrolases"/>
    <property type="match status" value="1"/>
</dbReference>
<evidence type="ECO:0000256" key="4">
    <source>
        <dbReference type="ARBA" id="ARBA00022840"/>
    </source>
</evidence>
<protein>
    <recommendedName>
        <fullName evidence="6">ATP-dependent Clp protease ATP-binding subunit ClpX</fullName>
    </recommendedName>
</protein>
<keyword evidence="1 6" id="KW-0479">Metal-binding</keyword>
<dbReference type="FunFam" id="3.40.50.300:FF:000005">
    <property type="entry name" value="ATP-dependent Clp protease ATP-binding subunit ClpX"/>
    <property type="match status" value="1"/>
</dbReference>
<dbReference type="InterPro" id="IPR050052">
    <property type="entry name" value="ATP-dep_Clp_protease_ClpX"/>
</dbReference>
<feature type="binding site" evidence="6 7">
    <location>
        <position position="15"/>
    </location>
    <ligand>
        <name>Zn(2+)</name>
        <dbReference type="ChEBI" id="CHEBI:29105"/>
    </ligand>
</feature>
<evidence type="ECO:0000256" key="1">
    <source>
        <dbReference type="ARBA" id="ARBA00022723"/>
    </source>
</evidence>
<dbReference type="Pfam" id="PF06689">
    <property type="entry name" value="zf-C4_ClpX"/>
    <property type="match status" value="1"/>
</dbReference>
<keyword evidence="2 6" id="KW-0547">Nucleotide-binding</keyword>
<feature type="binding site" evidence="6 7">
    <location>
        <position position="37"/>
    </location>
    <ligand>
        <name>Zn(2+)</name>
        <dbReference type="ChEBI" id="CHEBI:29105"/>
    </ligand>
</feature>
<dbReference type="InterPro" id="IPR027417">
    <property type="entry name" value="P-loop_NTPase"/>
</dbReference>
<dbReference type="InterPro" id="IPR004487">
    <property type="entry name" value="Clp_protease_ATP-bd_su_ClpX"/>
</dbReference>
<dbReference type="GO" id="GO:0051301">
    <property type="term" value="P:cell division"/>
    <property type="evidence" value="ECO:0007669"/>
    <property type="project" value="TreeGrafter"/>
</dbReference>
<dbReference type="Pfam" id="PF07724">
    <property type="entry name" value="AAA_2"/>
    <property type="match status" value="1"/>
</dbReference>
<dbReference type="InterPro" id="IPR010603">
    <property type="entry name" value="Znf_CppX_C4"/>
</dbReference>
<comment type="function">
    <text evidence="6">ATP-dependent specificity component of the Clp protease. It directs the protease to specific substrates. Can perform chaperone functions in the absence of ClpP.</text>
</comment>
<evidence type="ECO:0000256" key="7">
    <source>
        <dbReference type="PROSITE-ProRule" id="PRU01250"/>
    </source>
</evidence>
<dbReference type="NCBIfam" id="NF003745">
    <property type="entry name" value="PRK05342.1"/>
    <property type="match status" value="1"/>
</dbReference>
<dbReference type="HAMAP" id="MF_00175">
    <property type="entry name" value="ClpX"/>
    <property type="match status" value="1"/>
</dbReference>
<dbReference type="SUPFAM" id="SSF57716">
    <property type="entry name" value="Glucocorticoid receptor-like (DNA-binding domain)"/>
    <property type="match status" value="1"/>
</dbReference>
<dbReference type="NCBIfam" id="TIGR00382">
    <property type="entry name" value="clpX"/>
    <property type="match status" value="1"/>
</dbReference>
<dbReference type="CDD" id="cd19497">
    <property type="entry name" value="RecA-like_ClpX"/>
    <property type="match status" value="1"/>
</dbReference>
<evidence type="ECO:0000256" key="2">
    <source>
        <dbReference type="ARBA" id="ARBA00022741"/>
    </source>
</evidence>
<dbReference type="GO" id="GO:0051603">
    <property type="term" value="P:proteolysis involved in protein catabolic process"/>
    <property type="evidence" value="ECO:0007669"/>
    <property type="project" value="TreeGrafter"/>
</dbReference>
<name>A0A9E7ARH1_9ACTO</name>
<feature type="binding site" evidence="6 7">
    <location>
        <position position="34"/>
    </location>
    <ligand>
        <name>Zn(2+)</name>
        <dbReference type="ChEBI" id="CHEBI:29105"/>
    </ligand>
</feature>
<dbReference type="SMART" id="SM01086">
    <property type="entry name" value="ClpB_D2-small"/>
    <property type="match status" value="1"/>
</dbReference>
<comment type="subunit">
    <text evidence="6">Component of the ClpX-ClpP complex. Forms a hexameric ring that, in the presence of ATP, binds to fourteen ClpP subunits assembled into a disk-like structure with a central cavity, resembling the structure of eukaryotic proteasomes.</text>
</comment>
<dbReference type="AlphaFoldDB" id="A0A9E7ARH1"/>
<organism evidence="9 10">
    <name type="scientific">Actinomyces graevenitzii</name>
    <dbReference type="NCBI Taxonomy" id="55565"/>
    <lineage>
        <taxon>Bacteria</taxon>
        <taxon>Bacillati</taxon>
        <taxon>Actinomycetota</taxon>
        <taxon>Actinomycetes</taxon>
        <taxon>Actinomycetales</taxon>
        <taxon>Actinomycetaceae</taxon>
        <taxon>Actinomyces</taxon>
    </lineage>
</organism>
<comment type="similarity">
    <text evidence="6 7">Belongs to the ClpX chaperone family.</text>
</comment>
<dbReference type="Proteomes" id="UP000830236">
    <property type="component" value="Chromosome"/>
</dbReference>
<dbReference type="InterPro" id="IPR046425">
    <property type="entry name" value="ClpX_bact"/>
</dbReference>
<dbReference type="EMBL" id="CP097095">
    <property type="protein sequence ID" value="UQF80337.1"/>
    <property type="molecule type" value="Genomic_DNA"/>
</dbReference>
<proteinExistence type="inferred from homology"/>